<evidence type="ECO:0000313" key="2">
    <source>
        <dbReference type="Proteomes" id="UP000250579"/>
    </source>
</evidence>
<dbReference type="AlphaFoldDB" id="A0A2Z5ABB0"/>
<dbReference type="Proteomes" id="UP000250579">
    <property type="component" value="Chromosome"/>
</dbReference>
<proteinExistence type="predicted"/>
<reference evidence="1 2" key="1">
    <citation type="submission" date="2017-06" db="EMBL/GenBank/DDBJ databases">
        <title>Evolution towards high GC content and high-temperature stress adaptation in endophytic Pseudomonas oryzihabitans impacted its plant-growth promoting traits.</title>
        <authorList>
            <person name="Nascimento F.X."/>
        </authorList>
    </citation>
    <scope>NUCLEOTIDE SEQUENCE [LARGE SCALE GENOMIC DNA]</scope>
    <source>
        <strain evidence="1 2">MS8</strain>
    </source>
</reference>
<organism evidence="1 2">
    <name type="scientific">Pseudomonas oryzihabitans</name>
    <dbReference type="NCBI Taxonomy" id="47885"/>
    <lineage>
        <taxon>Bacteria</taxon>
        <taxon>Pseudomonadati</taxon>
        <taxon>Pseudomonadota</taxon>
        <taxon>Gammaproteobacteria</taxon>
        <taxon>Pseudomonadales</taxon>
        <taxon>Pseudomonadaceae</taxon>
        <taxon>Pseudomonas</taxon>
    </lineage>
</organism>
<accession>A0A2Z5ABB0</accession>
<name>A0A2Z5ABB0_9PSED</name>
<gene>
    <name evidence="1" type="ORF">CE139_19375</name>
</gene>
<dbReference type="RefSeq" id="WP_208691939.1">
    <property type="nucleotide sequence ID" value="NZ_CP022198.1"/>
</dbReference>
<evidence type="ECO:0000313" key="1">
    <source>
        <dbReference type="EMBL" id="AXA67867.1"/>
    </source>
</evidence>
<dbReference type="EMBL" id="CP022198">
    <property type="protein sequence ID" value="AXA67867.1"/>
    <property type="molecule type" value="Genomic_DNA"/>
</dbReference>
<sequence>MTEIAFLPEEARQRWQDLTHAMAIMGLGHLARLYGQLEGYIMALLDFGRVTAPQGKQLLKAAADLFALCRSEYLKHKQKPRRHIAGAVGERIEQSQRRSQRVC</sequence>
<protein>
    <submittedName>
        <fullName evidence="1">Uncharacterized protein</fullName>
    </submittedName>
</protein>